<dbReference type="AlphaFoldDB" id="A0A399CVS0"/>
<dbReference type="Pfam" id="PF14060">
    <property type="entry name" value="DUF4252"/>
    <property type="match status" value="1"/>
</dbReference>
<proteinExistence type="predicted"/>
<organism evidence="3 4">
    <name type="scientific">Mariniphaga sediminis</name>
    <dbReference type="NCBI Taxonomy" id="1628158"/>
    <lineage>
        <taxon>Bacteria</taxon>
        <taxon>Pseudomonadati</taxon>
        <taxon>Bacteroidota</taxon>
        <taxon>Bacteroidia</taxon>
        <taxon>Marinilabiliales</taxon>
        <taxon>Prolixibacteraceae</taxon>
        <taxon>Mariniphaga</taxon>
    </lineage>
</organism>
<evidence type="ECO:0000256" key="2">
    <source>
        <dbReference type="SAM" id="SignalP"/>
    </source>
</evidence>
<protein>
    <submittedName>
        <fullName evidence="3">DUF4252 domain-containing protein</fullName>
    </submittedName>
</protein>
<gene>
    <name evidence="3" type="ORF">D1164_18160</name>
</gene>
<evidence type="ECO:0000256" key="1">
    <source>
        <dbReference type="SAM" id="Coils"/>
    </source>
</evidence>
<evidence type="ECO:0000313" key="3">
    <source>
        <dbReference type="EMBL" id="RIH63679.1"/>
    </source>
</evidence>
<feature type="chain" id="PRO_5017474485" evidence="2">
    <location>
        <begin position="22"/>
        <end position="312"/>
    </location>
</feature>
<keyword evidence="2" id="KW-0732">Signal</keyword>
<dbReference type="EMBL" id="QWET01000017">
    <property type="protein sequence ID" value="RIH63679.1"/>
    <property type="molecule type" value="Genomic_DNA"/>
</dbReference>
<sequence>MKRIFFILLIAVIAVAGRAQTGLFEELTEKFSDKDGFSASQISNDMFDLYLKKKNIDEASPVHKALKNLDNILVLSQSHLPMETGIANGEKENDDTKMVHKTILDYYKKSGFSLFKTEKQMGEDVKVFLKKNQDKIESLALLTNSSVSTNLVELRGDIDLSTVSELSRELNLRGLENLYKINNGGTSYYGNMLHSGLSPERIEEMAERQRELVERQRLMTEEQRRRIEEQAQKMTEKQMQMAERYREMAEKYRRQPIFLNYPGDSTVYILNGKKTDTDAVKEILHTDKIERIEVTKSDKENGYTTIEIKTKK</sequence>
<name>A0A399CVS0_9BACT</name>
<feature type="signal peptide" evidence="2">
    <location>
        <begin position="1"/>
        <end position="21"/>
    </location>
</feature>
<evidence type="ECO:0000313" key="4">
    <source>
        <dbReference type="Proteomes" id="UP000266441"/>
    </source>
</evidence>
<dbReference type="RefSeq" id="WP_119351322.1">
    <property type="nucleotide sequence ID" value="NZ_QWET01000017.1"/>
</dbReference>
<keyword evidence="1" id="KW-0175">Coiled coil</keyword>
<feature type="coiled-coil region" evidence="1">
    <location>
        <begin position="210"/>
        <end position="244"/>
    </location>
</feature>
<dbReference type="InterPro" id="IPR025348">
    <property type="entry name" value="DUF4252"/>
</dbReference>
<reference evidence="3 4" key="1">
    <citation type="journal article" date="2015" name="Int. J. Syst. Evol. Microbiol.">
        <title>Mariniphaga sediminis sp. nov., isolated from coastal sediment.</title>
        <authorList>
            <person name="Wang F.Q."/>
            <person name="Shen Q.Y."/>
            <person name="Chen G.J."/>
            <person name="Du Z.J."/>
        </authorList>
    </citation>
    <scope>NUCLEOTIDE SEQUENCE [LARGE SCALE GENOMIC DNA]</scope>
    <source>
        <strain evidence="3 4">SY21</strain>
    </source>
</reference>
<dbReference type="OrthoDB" id="1119016at2"/>
<dbReference type="Proteomes" id="UP000266441">
    <property type="component" value="Unassembled WGS sequence"/>
</dbReference>
<comment type="caution">
    <text evidence="3">The sequence shown here is derived from an EMBL/GenBank/DDBJ whole genome shotgun (WGS) entry which is preliminary data.</text>
</comment>
<keyword evidence="4" id="KW-1185">Reference proteome</keyword>
<accession>A0A399CVS0</accession>